<organism evidence="1 2">
    <name type="scientific">Bacteroides faecium</name>
    <dbReference type="NCBI Taxonomy" id="2715212"/>
    <lineage>
        <taxon>Bacteria</taxon>
        <taxon>Pseudomonadati</taxon>
        <taxon>Bacteroidota</taxon>
        <taxon>Bacteroidia</taxon>
        <taxon>Bacteroidales</taxon>
        <taxon>Bacteroidaceae</taxon>
        <taxon>Bacteroides</taxon>
    </lineage>
</organism>
<dbReference type="EMBL" id="CP050831">
    <property type="protein sequence ID" value="QIU96662.1"/>
    <property type="molecule type" value="Genomic_DNA"/>
</dbReference>
<dbReference type="RefSeq" id="WP_167966180.1">
    <property type="nucleotide sequence ID" value="NZ_CP050831.1"/>
</dbReference>
<keyword evidence="2" id="KW-1185">Reference proteome</keyword>
<evidence type="ECO:0000313" key="2">
    <source>
        <dbReference type="Proteomes" id="UP000501780"/>
    </source>
</evidence>
<protein>
    <submittedName>
        <fullName evidence="1">Uncharacterized protein</fullName>
    </submittedName>
</protein>
<dbReference type="Proteomes" id="UP000501780">
    <property type="component" value="Chromosome"/>
</dbReference>
<reference evidence="1 2" key="1">
    <citation type="submission" date="2020-03" db="EMBL/GenBank/DDBJ databases">
        <title>Genomic analysis of Bacteroides faecium CBA7301.</title>
        <authorList>
            <person name="Kim J."/>
            <person name="Roh S.W."/>
        </authorList>
    </citation>
    <scope>NUCLEOTIDE SEQUENCE [LARGE SCALE GENOMIC DNA]</scope>
    <source>
        <strain evidence="1 2">CBA7301</strain>
    </source>
</reference>
<accession>A0A6H0KTJ4</accession>
<gene>
    <name evidence="1" type="ORF">BacF7301_22030</name>
</gene>
<dbReference type="AlphaFoldDB" id="A0A6H0KTJ4"/>
<sequence>MELRTSLLKEVAAIIADDDLTAEALKALKALRRKSRIMRKEQEVKSPCNYETETMTKRAESALVRYKQGEYASQDDMLKRTERWE</sequence>
<dbReference type="KEGG" id="bfc:BacF7301_22030"/>
<name>A0A6H0KTJ4_9BACE</name>
<evidence type="ECO:0000313" key="1">
    <source>
        <dbReference type="EMBL" id="QIU96662.1"/>
    </source>
</evidence>
<proteinExistence type="predicted"/>